<evidence type="ECO:0000313" key="1">
    <source>
        <dbReference type="EMBL" id="CAG8953310.1"/>
    </source>
</evidence>
<dbReference type="Proteomes" id="UP000696280">
    <property type="component" value="Unassembled WGS sequence"/>
</dbReference>
<sequence>MSSKLSSNRCREVNNDAIRDATYDSASGLDWQVTCSFLSIGHIRRNDAEADTAKEKKKSKRKEAPIAMCCERAKAS</sequence>
<comment type="caution">
    <text evidence="1">The sequence shown here is derived from an EMBL/GenBank/DDBJ whole genome shotgun (WGS) entry which is preliminary data.</text>
</comment>
<accession>A0A9N9KWC0</accession>
<dbReference type="AlphaFoldDB" id="A0A9N9KWC0"/>
<keyword evidence="2" id="KW-1185">Reference proteome</keyword>
<evidence type="ECO:0000313" key="2">
    <source>
        <dbReference type="Proteomes" id="UP000696280"/>
    </source>
</evidence>
<reference evidence="1" key="1">
    <citation type="submission" date="2021-07" db="EMBL/GenBank/DDBJ databases">
        <authorList>
            <person name="Durling M."/>
        </authorList>
    </citation>
    <scope>NUCLEOTIDE SEQUENCE</scope>
</reference>
<protein>
    <submittedName>
        <fullName evidence="1">Uncharacterized protein</fullName>
    </submittedName>
</protein>
<organism evidence="1 2">
    <name type="scientific">Hymenoscyphus fraxineus</name>
    <dbReference type="NCBI Taxonomy" id="746836"/>
    <lineage>
        <taxon>Eukaryota</taxon>
        <taxon>Fungi</taxon>
        <taxon>Dikarya</taxon>
        <taxon>Ascomycota</taxon>
        <taxon>Pezizomycotina</taxon>
        <taxon>Leotiomycetes</taxon>
        <taxon>Helotiales</taxon>
        <taxon>Helotiaceae</taxon>
        <taxon>Hymenoscyphus</taxon>
    </lineage>
</organism>
<gene>
    <name evidence="1" type="ORF">HYFRA_00003517</name>
</gene>
<name>A0A9N9KWC0_9HELO</name>
<proteinExistence type="predicted"/>
<dbReference type="EMBL" id="CAJVRL010000049">
    <property type="protein sequence ID" value="CAG8953310.1"/>
    <property type="molecule type" value="Genomic_DNA"/>
</dbReference>